<proteinExistence type="predicted"/>
<sequence length="71" mass="8107">MMPVFTSFTFGMKCSSIAHMAYVRDRVSEGDTQEAKLCFSQFFYPTKRNSLNGPPVLRTHATLQLSHYISQ</sequence>
<organism evidence="1 2">
    <name type="scientific">Tetrapyrgos nigripes</name>
    <dbReference type="NCBI Taxonomy" id="182062"/>
    <lineage>
        <taxon>Eukaryota</taxon>
        <taxon>Fungi</taxon>
        <taxon>Dikarya</taxon>
        <taxon>Basidiomycota</taxon>
        <taxon>Agaricomycotina</taxon>
        <taxon>Agaricomycetes</taxon>
        <taxon>Agaricomycetidae</taxon>
        <taxon>Agaricales</taxon>
        <taxon>Marasmiineae</taxon>
        <taxon>Marasmiaceae</taxon>
        <taxon>Tetrapyrgos</taxon>
    </lineage>
</organism>
<dbReference type="EMBL" id="JAACJM010000042">
    <property type="protein sequence ID" value="KAF5361174.1"/>
    <property type="molecule type" value="Genomic_DNA"/>
</dbReference>
<dbReference type="Proteomes" id="UP000559256">
    <property type="component" value="Unassembled WGS sequence"/>
</dbReference>
<gene>
    <name evidence="1" type="ORF">D9758_009064</name>
</gene>
<evidence type="ECO:0000313" key="2">
    <source>
        <dbReference type="Proteomes" id="UP000559256"/>
    </source>
</evidence>
<protein>
    <submittedName>
        <fullName evidence="1">Uncharacterized protein</fullName>
    </submittedName>
</protein>
<comment type="caution">
    <text evidence="1">The sequence shown here is derived from an EMBL/GenBank/DDBJ whole genome shotgun (WGS) entry which is preliminary data.</text>
</comment>
<evidence type="ECO:0000313" key="1">
    <source>
        <dbReference type="EMBL" id="KAF5361174.1"/>
    </source>
</evidence>
<dbReference type="AlphaFoldDB" id="A0A8H5GA34"/>
<reference evidence="1 2" key="1">
    <citation type="journal article" date="2020" name="ISME J.">
        <title>Uncovering the hidden diversity of litter-decomposition mechanisms in mushroom-forming fungi.</title>
        <authorList>
            <person name="Floudas D."/>
            <person name="Bentzer J."/>
            <person name="Ahren D."/>
            <person name="Johansson T."/>
            <person name="Persson P."/>
            <person name="Tunlid A."/>
        </authorList>
    </citation>
    <scope>NUCLEOTIDE SEQUENCE [LARGE SCALE GENOMIC DNA]</scope>
    <source>
        <strain evidence="1 2">CBS 291.85</strain>
    </source>
</reference>
<keyword evidence="2" id="KW-1185">Reference proteome</keyword>
<name>A0A8H5GA34_9AGAR</name>
<accession>A0A8H5GA34</accession>